<dbReference type="GO" id="GO:0004475">
    <property type="term" value="F:mannose-1-phosphate guanylyltransferase (GTP) activity"/>
    <property type="evidence" value="ECO:0007669"/>
    <property type="project" value="InterPro"/>
</dbReference>
<comment type="caution">
    <text evidence="3">The sequence shown here is derived from an EMBL/GenBank/DDBJ whole genome shotgun (WGS) entry which is preliminary data.</text>
</comment>
<dbReference type="AlphaFoldDB" id="A0A062UFF8"/>
<dbReference type="SUPFAM" id="SSF53448">
    <property type="entry name" value="Nucleotide-diphospho-sugar transferases"/>
    <property type="match status" value="1"/>
</dbReference>
<dbReference type="InterPro" id="IPR005835">
    <property type="entry name" value="NTP_transferase_dom"/>
</dbReference>
<accession>A0A062UFF8</accession>
<evidence type="ECO:0000313" key="3">
    <source>
        <dbReference type="EMBL" id="KCZ57052.1"/>
    </source>
</evidence>
<dbReference type="InterPro" id="IPR054566">
    <property type="entry name" value="ManC/GMP-like_b-helix"/>
</dbReference>
<reference evidence="3 4" key="1">
    <citation type="journal article" date="2014" name="Antonie Van Leeuwenhoek">
        <title>Hyphomonas beringensis sp. nov. and Hyphomonas chukchiensis sp. nov., isolated from surface seawater of the Bering Sea and Chukchi Sea.</title>
        <authorList>
            <person name="Li C."/>
            <person name="Lai Q."/>
            <person name="Li G."/>
            <person name="Dong C."/>
            <person name="Wang J."/>
            <person name="Liao Y."/>
            <person name="Shao Z."/>
        </authorList>
    </citation>
    <scope>NUCLEOTIDE SEQUENCE [LARGE SCALE GENOMIC DNA]</scope>
    <source>
        <strain evidence="3 4">25B14_1</strain>
    </source>
</reference>
<protein>
    <submittedName>
        <fullName evidence="3">Uncharacterized protein</fullName>
    </submittedName>
</protein>
<keyword evidence="4" id="KW-1185">Reference proteome</keyword>
<proteinExistence type="predicted"/>
<dbReference type="EMBL" id="AWFF01000002">
    <property type="protein sequence ID" value="KCZ57052.1"/>
    <property type="molecule type" value="Genomic_DNA"/>
</dbReference>
<dbReference type="STRING" id="1280946.HY29_07860"/>
<dbReference type="Gene3D" id="3.90.550.10">
    <property type="entry name" value="Spore Coat Polysaccharide Biosynthesis Protein SpsA, Chain A"/>
    <property type="match status" value="1"/>
</dbReference>
<dbReference type="Proteomes" id="UP000027037">
    <property type="component" value="Unassembled WGS sequence"/>
</dbReference>
<dbReference type="Pfam" id="PF00483">
    <property type="entry name" value="NTP_transferase"/>
    <property type="match status" value="1"/>
</dbReference>
<dbReference type="InterPro" id="IPR029044">
    <property type="entry name" value="Nucleotide-diphossugar_trans"/>
</dbReference>
<dbReference type="InterPro" id="IPR049577">
    <property type="entry name" value="GMPP_N"/>
</dbReference>
<organism evidence="3 4">
    <name type="scientific">Hyphomonas beringensis</name>
    <dbReference type="NCBI Taxonomy" id="1280946"/>
    <lineage>
        <taxon>Bacteria</taxon>
        <taxon>Pseudomonadati</taxon>
        <taxon>Pseudomonadota</taxon>
        <taxon>Alphaproteobacteria</taxon>
        <taxon>Hyphomonadales</taxon>
        <taxon>Hyphomonadaceae</taxon>
        <taxon>Hyphomonas</taxon>
    </lineage>
</organism>
<dbReference type="RefSeq" id="WP_034790982.1">
    <property type="nucleotide sequence ID" value="NZ_AWFF01000002.1"/>
</dbReference>
<dbReference type="Pfam" id="PF22640">
    <property type="entry name" value="ManC_GMP_beta-helix"/>
    <property type="match status" value="1"/>
</dbReference>
<evidence type="ECO:0000259" key="1">
    <source>
        <dbReference type="Pfam" id="PF00483"/>
    </source>
</evidence>
<dbReference type="PANTHER" id="PTHR46390:SF1">
    <property type="entry name" value="MANNOSE-1-PHOSPHATE GUANYLYLTRANSFERASE"/>
    <property type="match status" value="1"/>
</dbReference>
<name>A0A062UFF8_9PROT</name>
<dbReference type="PANTHER" id="PTHR46390">
    <property type="entry name" value="MANNOSE-1-PHOSPHATE GUANYLYLTRANSFERASE"/>
    <property type="match status" value="1"/>
</dbReference>
<evidence type="ECO:0000259" key="2">
    <source>
        <dbReference type="Pfam" id="PF22640"/>
    </source>
</evidence>
<dbReference type="OrthoDB" id="9806359at2"/>
<dbReference type="InterPro" id="IPR051161">
    <property type="entry name" value="Mannose-6P_isomerase_type2"/>
</dbReference>
<dbReference type="GO" id="GO:0009298">
    <property type="term" value="P:GDP-mannose biosynthetic process"/>
    <property type="evidence" value="ECO:0007669"/>
    <property type="project" value="TreeGrafter"/>
</dbReference>
<gene>
    <name evidence="3" type="ORF">HY29_07860</name>
</gene>
<feature type="domain" description="MannoseP isomerase/GMP-like beta-helix" evidence="2">
    <location>
        <begin position="295"/>
        <end position="347"/>
    </location>
</feature>
<dbReference type="PATRIC" id="fig|1280946.3.peg.366"/>
<feature type="domain" description="Nucleotidyl transferase" evidence="1">
    <location>
        <begin position="5"/>
        <end position="287"/>
    </location>
</feature>
<evidence type="ECO:0000313" key="4">
    <source>
        <dbReference type="Proteomes" id="UP000027037"/>
    </source>
</evidence>
<dbReference type="SUPFAM" id="SSF159283">
    <property type="entry name" value="Guanosine diphospho-D-mannose pyrophosphorylase/mannose-6-phosphate isomerase linker domain"/>
    <property type="match status" value="1"/>
</dbReference>
<dbReference type="eggNOG" id="COG0836">
    <property type="taxonomic scope" value="Bacteria"/>
</dbReference>
<sequence length="356" mass="37855">MTIYPVIMCGGSGTRLWPVSTSRTPKQFVDLLSGESLFRQTVRRVAKADDGLSLAEPVIISNANYVDLVQSQLADAGISPLAILLEPCARNTAAVAAIATEYISRIDPDGLILLLPADHFIGMPSAFRKSVADAVEIAQNGRIVTFGISPSGPETGFGYIKAGEAIGTSAYAVDAFREKPDQATAMTYLADGNYSWNAGIFLFPASLMQTELKAHAPDVLAGAAEALDATLATDSVLHIDEPLFSKIRDISIDYAVMEHTQKAAVVGPISCAWSDVGTWPAFGELHLEPKESGPVLIDAKNCIVHTDDDTLVAALGVEDLVIAAHDGAVLVMPKSRAQDVKLVIEALKKRGRTDLL</sequence>
<dbReference type="CDD" id="cd02509">
    <property type="entry name" value="GDP-M1P_Guanylyltransferase"/>
    <property type="match status" value="1"/>
</dbReference>